<dbReference type="PROSITE" id="PS50983">
    <property type="entry name" value="FE_B12_PBP"/>
    <property type="match status" value="1"/>
</dbReference>
<dbReference type="PANTHER" id="PTHR42860:SF1">
    <property type="entry name" value="VITAMIN B12-BINDING PROTEIN"/>
    <property type="match status" value="1"/>
</dbReference>
<dbReference type="InterPro" id="IPR051030">
    <property type="entry name" value="Vitamin_B12-ABC_binding"/>
</dbReference>
<sequence>MSVIGRRAVSALGLANRLLPDHLKREDAAYAAQPVFENQLLEATDETMTKKKPNLRVVSLIASSTEILNALGAGKLQVGRSHECDYPPSVLDLPAITRPKFSVRGGSAEIDKRVRTLVEKGLSVYEVDADALEALHPDVILTQDQCQVCAVSLRDVEKAVCKLLHADPRIVSLHPHTLDDIYRDIGAIADAIDDPQAGKKLVASMKKRFAAIRDKVADQPRKRLAFIEWVDPPMSGGHWMPELIDIAGGESVFGTTGQPSPWITLKDVAAADPDVIVIAPCGYDLEITQREVRPLARYAIWQQMRAVREGNVFLADGNAFFNRPGPRLVESCEILAEIMHPDVCDFGLRGEAYVKYKMARAGVIEKVA</sequence>
<name>A0A109BER5_HYPSL</name>
<proteinExistence type="predicted"/>
<dbReference type="Gene3D" id="3.40.50.1980">
    <property type="entry name" value="Nitrogenase molybdenum iron protein domain"/>
    <property type="match status" value="2"/>
</dbReference>
<dbReference type="PATRIC" id="fig|121290.4.peg.3383"/>
<dbReference type="EMBL" id="LMTR01000065">
    <property type="protein sequence ID" value="KWT67421.1"/>
    <property type="molecule type" value="Genomic_DNA"/>
</dbReference>
<dbReference type="STRING" id="121290.APY04_1986"/>
<protein>
    <recommendedName>
        <fullName evidence="1">Fe/B12 periplasmic-binding domain-containing protein</fullName>
    </recommendedName>
</protein>
<dbReference type="Proteomes" id="UP000059074">
    <property type="component" value="Unassembled WGS sequence"/>
</dbReference>
<evidence type="ECO:0000259" key="1">
    <source>
        <dbReference type="PROSITE" id="PS50983"/>
    </source>
</evidence>
<dbReference type="SUPFAM" id="SSF53807">
    <property type="entry name" value="Helical backbone' metal receptor"/>
    <property type="match status" value="1"/>
</dbReference>
<dbReference type="PANTHER" id="PTHR42860">
    <property type="entry name" value="VITAMIN B12-BINDING PROTEIN"/>
    <property type="match status" value="1"/>
</dbReference>
<keyword evidence="3" id="KW-1185">Reference proteome</keyword>
<dbReference type="CDD" id="cd01144">
    <property type="entry name" value="BtuF"/>
    <property type="match status" value="1"/>
</dbReference>
<evidence type="ECO:0000313" key="2">
    <source>
        <dbReference type="EMBL" id="KWT67421.1"/>
    </source>
</evidence>
<comment type="caution">
    <text evidence="2">The sequence shown here is derived from an EMBL/GenBank/DDBJ whole genome shotgun (WGS) entry which is preliminary data.</text>
</comment>
<dbReference type="Pfam" id="PF01497">
    <property type="entry name" value="Peripla_BP_2"/>
    <property type="match status" value="1"/>
</dbReference>
<feature type="domain" description="Fe/B12 periplasmic-binding" evidence="1">
    <location>
        <begin position="56"/>
        <end position="343"/>
    </location>
</feature>
<dbReference type="AlphaFoldDB" id="A0A109BER5"/>
<accession>A0A109BER5</accession>
<gene>
    <name evidence="2" type="ORF">APY04_1986</name>
</gene>
<dbReference type="InterPro" id="IPR002491">
    <property type="entry name" value="ABC_transptr_periplasmic_BD"/>
</dbReference>
<reference evidence="2 3" key="1">
    <citation type="submission" date="2015-10" db="EMBL/GenBank/DDBJ databases">
        <title>Transcriptomic analysis of a linuron degrading triple-species bacterial consortium.</title>
        <authorList>
            <person name="Albers P."/>
        </authorList>
    </citation>
    <scope>NUCLEOTIDE SEQUENCE [LARGE SCALE GENOMIC DNA]</scope>
    <source>
        <strain evidence="2 3">WDL6</strain>
    </source>
</reference>
<evidence type="ECO:0000313" key="3">
    <source>
        <dbReference type="Proteomes" id="UP000059074"/>
    </source>
</evidence>
<organism evidence="2 3">
    <name type="scientific">Hyphomicrobium sulfonivorans</name>
    <dbReference type="NCBI Taxonomy" id="121290"/>
    <lineage>
        <taxon>Bacteria</taxon>
        <taxon>Pseudomonadati</taxon>
        <taxon>Pseudomonadota</taxon>
        <taxon>Alphaproteobacteria</taxon>
        <taxon>Hyphomicrobiales</taxon>
        <taxon>Hyphomicrobiaceae</taxon>
        <taxon>Hyphomicrobium</taxon>
    </lineage>
</organism>